<evidence type="ECO:0000256" key="4">
    <source>
        <dbReference type="ARBA" id="ARBA00022723"/>
    </source>
</evidence>
<dbReference type="PANTHER" id="PTHR32481">
    <property type="entry name" value="AMINOPEPTIDASE"/>
    <property type="match status" value="1"/>
</dbReference>
<organism evidence="9 10">
    <name type="scientific">Candidatus Fimiplasma intestinipullorum</name>
    <dbReference type="NCBI Taxonomy" id="2840825"/>
    <lineage>
        <taxon>Bacteria</taxon>
        <taxon>Bacillati</taxon>
        <taxon>Bacillota</taxon>
        <taxon>Clostridia</taxon>
        <taxon>Eubacteriales</taxon>
        <taxon>Candidatus Fimiplasma</taxon>
    </lineage>
</organism>
<evidence type="ECO:0000256" key="7">
    <source>
        <dbReference type="PIRSR" id="PIRSR001123-1"/>
    </source>
</evidence>
<evidence type="ECO:0000256" key="2">
    <source>
        <dbReference type="ARBA" id="ARBA00022438"/>
    </source>
</evidence>
<evidence type="ECO:0000313" key="10">
    <source>
        <dbReference type="Proteomes" id="UP000824175"/>
    </source>
</evidence>
<evidence type="ECO:0000256" key="3">
    <source>
        <dbReference type="ARBA" id="ARBA00022670"/>
    </source>
</evidence>
<feature type="binding site" evidence="8">
    <location>
        <position position="71"/>
    </location>
    <ligand>
        <name>Zn(2+)</name>
        <dbReference type="ChEBI" id="CHEBI:29105"/>
        <label>1</label>
    </ligand>
</feature>
<dbReference type="Gene3D" id="2.40.30.40">
    <property type="entry name" value="Peptidase M42, domain 2"/>
    <property type="match status" value="1"/>
</dbReference>
<dbReference type="GO" id="GO:0046872">
    <property type="term" value="F:metal ion binding"/>
    <property type="evidence" value="ECO:0007669"/>
    <property type="project" value="UniProtKB-UniRule"/>
</dbReference>
<feature type="binding site" evidence="8">
    <location>
        <position position="188"/>
    </location>
    <ligand>
        <name>Zn(2+)</name>
        <dbReference type="ChEBI" id="CHEBI:29105"/>
        <label>1</label>
    </ligand>
</feature>
<name>A0A9D1L0J6_9FIRM</name>
<dbReference type="InterPro" id="IPR008007">
    <property type="entry name" value="Peptidase_M42"/>
</dbReference>
<dbReference type="SUPFAM" id="SSF53187">
    <property type="entry name" value="Zn-dependent exopeptidases"/>
    <property type="match status" value="1"/>
</dbReference>
<sequence length="346" mass="38522">MEFQFKQDVVATLIQELMAIDSPSGYTQNAIAYIENKANAYQLPFMRTHKGNGIIYMPGRNAKTTIGVCAHVDTLGLMVRSIKSNGRLCFTKVGGPILPSLDSEWCKVYTREGKVYSGTIYSTSPAAHVFKDAASKERTEDTMEVILDEKVKSKEEVEKLGIQTGDYICFDPKTTITENGFIKSRFLDDKLSVAIILGIIDFMVENHIQPENNVKFMFSTYEEVGHGMAYIPEDITELLCVDMGCIGQDLNCSEYDVSICAKDSSGPYDYQMTGDLIAMAKKHQLQYAVDIYPYYGSDASAALRAGHDIRAALIGPGVFASHGYERSTMEAVDQSMQLVYYYLTNQ</sequence>
<keyword evidence="2" id="KW-0031">Aminopeptidase</keyword>
<dbReference type="EMBL" id="DVMJ01000025">
    <property type="protein sequence ID" value="HIU13121.1"/>
    <property type="molecule type" value="Genomic_DNA"/>
</dbReference>
<reference evidence="9" key="2">
    <citation type="journal article" date="2021" name="PeerJ">
        <title>Extensive microbial diversity within the chicken gut microbiome revealed by metagenomics and culture.</title>
        <authorList>
            <person name="Gilroy R."/>
            <person name="Ravi A."/>
            <person name="Getino M."/>
            <person name="Pursley I."/>
            <person name="Horton D.L."/>
            <person name="Alikhan N.F."/>
            <person name="Baker D."/>
            <person name="Gharbi K."/>
            <person name="Hall N."/>
            <person name="Watson M."/>
            <person name="Adriaenssens E.M."/>
            <person name="Foster-Nyarko E."/>
            <person name="Jarju S."/>
            <person name="Secka A."/>
            <person name="Antonio M."/>
            <person name="Oren A."/>
            <person name="Chaudhuri R.R."/>
            <person name="La Ragione R."/>
            <person name="Hildebrand F."/>
            <person name="Pallen M.J."/>
        </authorList>
    </citation>
    <scope>NUCLEOTIDE SEQUENCE</scope>
    <source>
        <strain evidence="9">CHK195-11698</strain>
    </source>
</reference>
<dbReference type="PIRSF" id="PIRSF001123">
    <property type="entry name" value="PepA_GA"/>
    <property type="match status" value="1"/>
</dbReference>
<comment type="similarity">
    <text evidence="1 6">Belongs to the peptidase M42 family.</text>
</comment>
<dbReference type="PANTHER" id="PTHR32481:SF7">
    <property type="entry name" value="AMINOPEPTIDASE YHFE-RELATED"/>
    <property type="match status" value="1"/>
</dbReference>
<comment type="cofactor">
    <cofactor evidence="8">
        <name>a divalent metal cation</name>
        <dbReference type="ChEBI" id="CHEBI:60240"/>
    </cofactor>
    <text evidence="8">Binds 2 divalent metal cations per subunit.</text>
</comment>
<dbReference type="Pfam" id="PF05343">
    <property type="entry name" value="Peptidase_M42"/>
    <property type="match status" value="1"/>
</dbReference>
<feature type="active site" description="Proton acceptor" evidence="7">
    <location>
        <position position="222"/>
    </location>
</feature>
<feature type="binding site" evidence="8">
    <location>
        <position position="188"/>
    </location>
    <ligand>
        <name>Zn(2+)</name>
        <dbReference type="ChEBI" id="CHEBI:29105"/>
        <label>2</label>
    </ligand>
</feature>
<keyword evidence="4 8" id="KW-0479">Metal-binding</keyword>
<evidence type="ECO:0000313" key="9">
    <source>
        <dbReference type="EMBL" id="HIU13121.1"/>
    </source>
</evidence>
<dbReference type="AlphaFoldDB" id="A0A9D1L0J6"/>
<gene>
    <name evidence="9" type="ORF">IAD15_03525</name>
</gene>
<dbReference type="CDD" id="cd05657">
    <property type="entry name" value="M42_glucanase_like"/>
    <property type="match status" value="1"/>
</dbReference>
<dbReference type="InterPro" id="IPR051464">
    <property type="entry name" value="Peptidase_M42_aminopept"/>
</dbReference>
<dbReference type="Proteomes" id="UP000824175">
    <property type="component" value="Unassembled WGS sequence"/>
</dbReference>
<dbReference type="Gene3D" id="3.40.630.10">
    <property type="entry name" value="Zn peptidases"/>
    <property type="match status" value="1"/>
</dbReference>
<comment type="caution">
    <text evidence="9">The sequence shown here is derived from an EMBL/GenBank/DDBJ whole genome shotgun (WGS) entry which is preliminary data.</text>
</comment>
<protein>
    <submittedName>
        <fullName evidence="9">M42 family metallopeptidase</fullName>
    </submittedName>
</protein>
<evidence type="ECO:0000256" key="6">
    <source>
        <dbReference type="PIRNR" id="PIRNR001123"/>
    </source>
</evidence>
<evidence type="ECO:0000256" key="1">
    <source>
        <dbReference type="ARBA" id="ARBA00006272"/>
    </source>
</evidence>
<dbReference type="SUPFAM" id="SSF101821">
    <property type="entry name" value="Aminopeptidase/glucanase lid domain"/>
    <property type="match status" value="1"/>
</dbReference>
<proteinExistence type="inferred from homology"/>
<dbReference type="GO" id="GO:0006508">
    <property type="term" value="P:proteolysis"/>
    <property type="evidence" value="ECO:0007669"/>
    <property type="project" value="UniProtKB-KW"/>
</dbReference>
<evidence type="ECO:0000256" key="5">
    <source>
        <dbReference type="ARBA" id="ARBA00022801"/>
    </source>
</evidence>
<feature type="binding site" evidence="8">
    <location>
        <position position="242"/>
    </location>
    <ligand>
        <name>Zn(2+)</name>
        <dbReference type="ChEBI" id="CHEBI:29105"/>
        <label>1</label>
    </ligand>
</feature>
<accession>A0A9D1L0J6</accession>
<keyword evidence="5" id="KW-0378">Hydrolase</keyword>
<dbReference type="GO" id="GO:0004177">
    <property type="term" value="F:aminopeptidase activity"/>
    <property type="evidence" value="ECO:0007669"/>
    <property type="project" value="UniProtKB-UniRule"/>
</dbReference>
<feature type="binding site" evidence="8">
    <location>
        <position position="223"/>
    </location>
    <ligand>
        <name>Zn(2+)</name>
        <dbReference type="ChEBI" id="CHEBI:29105"/>
        <label>2</label>
    </ligand>
</feature>
<reference evidence="9" key="1">
    <citation type="submission" date="2020-10" db="EMBL/GenBank/DDBJ databases">
        <authorList>
            <person name="Gilroy R."/>
        </authorList>
    </citation>
    <scope>NUCLEOTIDE SEQUENCE</scope>
    <source>
        <strain evidence="9">CHK195-11698</strain>
    </source>
</reference>
<keyword evidence="3" id="KW-0645">Protease</keyword>
<dbReference type="InterPro" id="IPR023367">
    <property type="entry name" value="Peptidase_M42_dom2"/>
</dbReference>
<evidence type="ECO:0000256" key="8">
    <source>
        <dbReference type="PIRSR" id="PIRSR001123-2"/>
    </source>
</evidence>